<name>A0A314XWQ5_PRUYE</name>
<reference evidence="2 3" key="1">
    <citation type="submission" date="2018-02" db="EMBL/GenBank/DDBJ databases">
        <title>Draft genome of wild Prunus yedoensis var. nudiflora.</title>
        <authorList>
            <person name="Baek S."/>
            <person name="Kim J.-H."/>
            <person name="Choi K."/>
            <person name="Kim G.-B."/>
            <person name="Cho A."/>
            <person name="Jang H."/>
            <person name="Shin C.-H."/>
            <person name="Yu H.-J."/>
            <person name="Mun J.-H."/>
        </authorList>
    </citation>
    <scope>NUCLEOTIDE SEQUENCE [LARGE SCALE GENOMIC DNA]</scope>
    <source>
        <strain evidence="3">cv. Jeju island</strain>
        <tissue evidence="2">Leaf</tissue>
    </source>
</reference>
<feature type="transmembrane region" description="Helical" evidence="1">
    <location>
        <begin position="63"/>
        <end position="81"/>
    </location>
</feature>
<dbReference type="STRING" id="2094558.A0A314XWQ5"/>
<comment type="caution">
    <text evidence="2">The sequence shown here is derived from an EMBL/GenBank/DDBJ whole genome shotgun (WGS) entry which is preliminary data.</text>
</comment>
<evidence type="ECO:0000313" key="3">
    <source>
        <dbReference type="Proteomes" id="UP000250321"/>
    </source>
</evidence>
<proteinExistence type="predicted"/>
<keyword evidence="1" id="KW-0472">Membrane</keyword>
<protein>
    <submittedName>
        <fullName evidence="2">Cellulose synthase-like protein G3</fullName>
    </submittedName>
</protein>
<dbReference type="OrthoDB" id="72851at2759"/>
<dbReference type="Proteomes" id="UP000250321">
    <property type="component" value="Unassembled WGS sequence"/>
</dbReference>
<dbReference type="EMBL" id="PJQY01001781">
    <property type="protein sequence ID" value="PQP99714.1"/>
    <property type="molecule type" value="Genomic_DNA"/>
</dbReference>
<evidence type="ECO:0000313" key="2">
    <source>
        <dbReference type="EMBL" id="PQP99714.1"/>
    </source>
</evidence>
<sequence length="114" mass="12587">MAAIVNLVAFAWGHVEVFRGTNNNLEGLFVQMFIAGFGVVNCIPIYEAIIFRSDGGKIPRKTCVVATFLAFLLYLAAHVTLRNSATKNGITSGRYVRVVKETDLKSVGLRPRRK</sequence>
<organism evidence="2 3">
    <name type="scientific">Prunus yedoensis var. nudiflora</name>
    <dbReference type="NCBI Taxonomy" id="2094558"/>
    <lineage>
        <taxon>Eukaryota</taxon>
        <taxon>Viridiplantae</taxon>
        <taxon>Streptophyta</taxon>
        <taxon>Embryophyta</taxon>
        <taxon>Tracheophyta</taxon>
        <taxon>Spermatophyta</taxon>
        <taxon>Magnoliopsida</taxon>
        <taxon>eudicotyledons</taxon>
        <taxon>Gunneridae</taxon>
        <taxon>Pentapetalae</taxon>
        <taxon>rosids</taxon>
        <taxon>fabids</taxon>
        <taxon>Rosales</taxon>
        <taxon>Rosaceae</taxon>
        <taxon>Amygdaloideae</taxon>
        <taxon>Amygdaleae</taxon>
        <taxon>Prunus</taxon>
    </lineage>
</organism>
<gene>
    <name evidence="2" type="ORF">Pyn_02754</name>
</gene>
<keyword evidence="1" id="KW-0812">Transmembrane</keyword>
<accession>A0A314XWQ5</accession>
<keyword evidence="3" id="KW-1185">Reference proteome</keyword>
<evidence type="ECO:0000256" key="1">
    <source>
        <dbReference type="SAM" id="Phobius"/>
    </source>
</evidence>
<feature type="transmembrane region" description="Helical" evidence="1">
    <location>
        <begin position="28"/>
        <end position="51"/>
    </location>
</feature>
<dbReference type="AlphaFoldDB" id="A0A314XWQ5"/>
<keyword evidence="1" id="KW-1133">Transmembrane helix</keyword>